<evidence type="ECO:0000313" key="11">
    <source>
        <dbReference type="Proteomes" id="UP001648503"/>
    </source>
</evidence>
<evidence type="ECO:0000256" key="6">
    <source>
        <dbReference type="ARBA" id="ARBA00023242"/>
    </source>
</evidence>
<dbReference type="PANTHER" id="PTHR12162">
    <property type="entry name" value="NIBRIN-RELATED"/>
    <property type="match status" value="1"/>
</dbReference>
<comment type="caution">
    <text evidence="10">The sequence shown here is derived from an EMBL/GenBank/DDBJ whole genome shotgun (WGS) entry which is preliminary data.</text>
</comment>
<dbReference type="CDD" id="cd22667">
    <property type="entry name" value="FHA_NBN"/>
    <property type="match status" value="1"/>
</dbReference>
<feature type="compositionally biased region" description="Polar residues" evidence="8">
    <location>
        <begin position="539"/>
        <end position="553"/>
    </location>
</feature>
<dbReference type="PROSITE" id="PS50006">
    <property type="entry name" value="FHA_DOMAIN"/>
    <property type="match status" value="1"/>
</dbReference>
<comment type="subcellular location">
    <subcellularLocation>
        <location evidence="2">Chromosome</location>
    </subcellularLocation>
    <subcellularLocation>
        <location evidence="1">Nucleus</location>
    </subcellularLocation>
</comment>
<evidence type="ECO:0000313" key="10">
    <source>
        <dbReference type="EMBL" id="KAH6600129.1"/>
    </source>
</evidence>
<gene>
    <name evidence="10" type="ORF">BASA50_002522</name>
</gene>
<dbReference type="Gene3D" id="2.60.200.20">
    <property type="match status" value="1"/>
</dbReference>
<accession>A0ABQ8FL21</accession>
<protein>
    <recommendedName>
        <fullName evidence="9">FHA domain-containing protein</fullName>
    </recommendedName>
</protein>
<feature type="region of interest" description="Disordered" evidence="8">
    <location>
        <begin position="793"/>
        <end position="853"/>
    </location>
</feature>
<evidence type="ECO:0000256" key="1">
    <source>
        <dbReference type="ARBA" id="ARBA00004123"/>
    </source>
</evidence>
<sequence>MWLLVSPSSAQKIWLRPGLTVSIGRKGTDIVLSNRTISRLHASFSVAVINQSPQAGSIATYPTVTITDIGSKYGTFVGSKNQKVNGTMEVCDGQSIRFGSPSDHAIFRLIRIPIVVCTSGLKSQMRANISTLASEYDIAVTTQFSPKCTHLLMDYINITAKVVQALATATPIVSAAWIKAFSNVNAMDFKAPEPNDFLPPHDKLPWPDVSFLSNERRKTLFSGIDFIVFSQEEVKSVEAVVIASGGRIKIFPIIDPSQPTFSEMASLKTLIEMTPRPIVVFPKDPNISQLIQPLYTELERIECTKAIMTHDQIALAIVYISVDYATENIQSPMNVPARACQNSDNATTSLVGGAIGESVLQTVLSRRNSEMVQELQKNMDGISDCVISSINESIELSNTRDICFNNGPQEPIGTRGPADLVASASHNSQSIHHTLTRIGSPQLEEQLDPVLQSVISPSLEKQMTTRHPPEKTLCKNIASDRHTRLQSKKHTTSIKKPLPTVASLEVIPPSALSGKMAKSSRLIDELAPSIQVQEETHSTDAISKLNNSSNITPKTTTTALFSGAPAGNVDDLMDFLLESSTSCTTRAKVNVPIQCEVEKCMNSVSQADVISHHTDRPEPHLQSSDPLNTPQLDQSIAIATSVSGTNELPHTTGLEIDPMNHGASEKAQDDQVSYKQTFATRRGADLVMDLFDDGLSDFVPVKAQKSSGMIRNVQAGSTTENSQGHTGGLGISKFLIFEDLPSGNPQENEQPQSPHQILDLESENATVFDKHITPQHLQSETNDTHMYSLEPCPTSNQNRTLSGKRKASPSTTVFHTSKQIKESHHRMTSYPHSTTLSSHSASHPIITASPPKPSLRLLSEKGIRTIVSDTTRELKEIKAEQQRLDHQPATLVSSRNAFSTAADELLVIVEFDVDRKCVDRHQSSRTKVGPCLDTTTEPLIPPTDFKRFRGKDKAKMLGYSTNRRTNILDLYVD</sequence>
<dbReference type="Pfam" id="PF00498">
    <property type="entry name" value="FHA"/>
    <property type="match status" value="1"/>
</dbReference>
<feature type="domain" description="FHA" evidence="9">
    <location>
        <begin position="21"/>
        <end position="82"/>
    </location>
</feature>
<evidence type="ECO:0000256" key="5">
    <source>
        <dbReference type="ARBA" id="ARBA00023204"/>
    </source>
</evidence>
<keyword evidence="4" id="KW-0227">DNA damage</keyword>
<reference evidence="10 11" key="1">
    <citation type="submission" date="2021-02" db="EMBL/GenBank/DDBJ databases">
        <title>Variation within the Batrachochytrium salamandrivorans European outbreak.</title>
        <authorList>
            <person name="Kelly M."/>
            <person name="Pasmans F."/>
            <person name="Shea T.P."/>
            <person name="Munoz J.F."/>
            <person name="Carranza S."/>
            <person name="Cuomo C.A."/>
            <person name="Martel A."/>
        </authorList>
    </citation>
    <scope>NUCLEOTIDE SEQUENCE [LARGE SCALE GENOMIC DNA]</scope>
    <source>
        <strain evidence="10 11">AMFP18/2</strain>
    </source>
</reference>
<keyword evidence="11" id="KW-1185">Reference proteome</keyword>
<evidence type="ECO:0000256" key="3">
    <source>
        <dbReference type="ARBA" id="ARBA00022454"/>
    </source>
</evidence>
<comment type="similarity">
    <text evidence="7">Belongs to the Nibrin family.</text>
</comment>
<dbReference type="InterPro" id="IPR000253">
    <property type="entry name" value="FHA_dom"/>
</dbReference>
<dbReference type="InterPro" id="IPR043014">
    <property type="entry name" value="Nibrin_BRCT2_sf"/>
</dbReference>
<organism evidence="10 11">
    <name type="scientific">Batrachochytrium salamandrivorans</name>
    <dbReference type="NCBI Taxonomy" id="1357716"/>
    <lineage>
        <taxon>Eukaryota</taxon>
        <taxon>Fungi</taxon>
        <taxon>Fungi incertae sedis</taxon>
        <taxon>Chytridiomycota</taxon>
        <taxon>Chytridiomycota incertae sedis</taxon>
        <taxon>Chytridiomycetes</taxon>
        <taxon>Rhizophydiales</taxon>
        <taxon>Rhizophydiales incertae sedis</taxon>
        <taxon>Batrachochytrium</taxon>
    </lineage>
</organism>
<name>A0ABQ8FL21_9FUNG</name>
<dbReference type="EMBL" id="JAFCIX010000047">
    <property type="protein sequence ID" value="KAH6600129.1"/>
    <property type="molecule type" value="Genomic_DNA"/>
</dbReference>
<dbReference type="InterPro" id="IPR040227">
    <property type="entry name" value="Nibrin-rel"/>
</dbReference>
<evidence type="ECO:0000256" key="8">
    <source>
        <dbReference type="SAM" id="MobiDB-lite"/>
    </source>
</evidence>
<feature type="region of interest" description="Disordered" evidence="8">
    <location>
        <begin position="534"/>
        <end position="553"/>
    </location>
</feature>
<evidence type="ECO:0000256" key="7">
    <source>
        <dbReference type="ARBA" id="ARBA00044757"/>
    </source>
</evidence>
<dbReference type="Gene3D" id="3.40.50.10190">
    <property type="entry name" value="BRCT domain"/>
    <property type="match status" value="1"/>
</dbReference>
<feature type="compositionally biased region" description="Polar residues" evidence="8">
    <location>
        <begin position="808"/>
        <end position="817"/>
    </location>
</feature>
<keyword evidence="6" id="KW-0539">Nucleus</keyword>
<dbReference type="SUPFAM" id="SSF52113">
    <property type="entry name" value="BRCT domain"/>
    <property type="match status" value="1"/>
</dbReference>
<feature type="compositionally biased region" description="Low complexity" evidence="8">
    <location>
        <begin position="832"/>
        <end position="843"/>
    </location>
</feature>
<dbReference type="PANTHER" id="PTHR12162:SF0">
    <property type="entry name" value="NIBRIN"/>
    <property type="match status" value="1"/>
</dbReference>
<dbReference type="CDD" id="cd17741">
    <property type="entry name" value="BRCT_nibrin"/>
    <property type="match status" value="1"/>
</dbReference>
<dbReference type="Proteomes" id="UP001648503">
    <property type="component" value="Unassembled WGS sequence"/>
</dbReference>
<evidence type="ECO:0000259" key="9">
    <source>
        <dbReference type="PROSITE" id="PS50006"/>
    </source>
</evidence>
<evidence type="ECO:0000256" key="2">
    <source>
        <dbReference type="ARBA" id="ARBA00004286"/>
    </source>
</evidence>
<evidence type="ECO:0000256" key="4">
    <source>
        <dbReference type="ARBA" id="ARBA00022763"/>
    </source>
</evidence>
<proteinExistence type="inferred from homology"/>
<dbReference type="Gene3D" id="3.40.50.10980">
    <property type="entry name" value="Nibrin, BRCT2 domain"/>
    <property type="match status" value="1"/>
</dbReference>
<keyword evidence="3" id="KW-0158">Chromosome</keyword>
<dbReference type="SUPFAM" id="SSF49879">
    <property type="entry name" value="SMAD/FHA domain"/>
    <property type="match status" value="1"/>
</dbReference>
<dbReference type="InterPro" id="IPR008984">
    <property type="entry name" value="SMAD_FHA_dom_sf"/>
</dbReference>
<keyword evidence="5" id="KW-0234">DNA repair</keyword>
<dbReference type="InterPro" id="IPR036420">
    <property type="entry name" value="BRCT_dom_sf"/>
</dbReference>